<accession>A0AAQ3JSP7</accession>
<dbReference type="PROSITE" id="PS50843">
    <property type="entry name" value="EXPANSIN_CBD"/>
    <property type="match status" value="1"/>
</dbReference>
<evidence type="ECO:0000256" key="3">
    <source>
        <dbReference type="ARBA" id="ARBA00022525"/>
    </source>
</evidence>
<keyword evidence="10" id="KW-1185">Reference proteome</keyword>
<feature type="chain" id="PRO_5042665454" description="Expansin" evidence="6">
    <location>
        <begin position="28"/>
        <end position="277"/>
    </location>
</feature>
<name>A0AAQ3JSP7_9LILI</name>
<evidence type="ECO:0000256" key="6">
    <source>
        <dbReference type="RuleBase" id="RU365023"/>
    </source>
</evidence>
<dbReference type="Pfam" id="PF03330">
    <property type="entry name" value="DPBB_1"/>
    <property type="match status" value="1"/>
</dbReference>
<dbReference type="InterPro" id="IPR009009">
    <property type="entry name" value="RlpA-like_DPBB"/>
</dbReference>
<dbReference type="EMBL" id="CP136890">
    <property type="protein sequence ID" value="WOK95307.1"/>
    <property type="molecule type" value="Genomic_DNA"/>
</dbReference>
<reference evidence="9 10" key="1">
    <citation type="submission" date="2023-10" db="EMBL/GenBank/DDBJ databases">
        <title>Chromosome-scale genome assembly provides insights into flower coloration mechanisms of Canna indica.</title>
        <authorList>
            <person name="Li C."/>
        </authorList>
    </citation>
    <scope>NUCLEOTIDE SEQUENCE [LARGE SCALE GENOMIC DNA]</scope>
    <source>
        <tissue evidence="9">Flower</tissue>
    </source>
</reference>
<dbReference type="Pfam" id="PF01357">
    <property type="entry name" value="Expansin_C"/>
    <property type="match status" value="1"/>
</dbReference>
<dbReference type="FunFam" id="2.60.40.760:FF:000001">
    <property type="entry name" value="Expansin"/>
    <property type="match status" value="1"/>
</dbReference>
<comment type="similarity">
    <text evidence="1 6">Belongs to the expansin family. Expansin A subfamily.</text>
</comment>
<dbReference type="SUPFAM" id="SSF50685">
    <property type="entry name" value="Barwin-like endoglucanases"/>
    <property type="match status" value="1"/>
</dbReference>
<dbReference type="Gene3D" id="2.60.40.760">
    <property type="entry name" value="Expansin, cellulose-binding-like domain"/>
    <property type="match status" value="1"/>
</dbReference>
<dbReference type="InterPro" id="IPR036908">
    <property type="entry name" value="RlpA-like_sf"/>
</dbReference>
<feature type="domain" description="Expansin-like CBD" evidence="8">
    <location>
        <begin position="190"/>
        <end position="269"/>
    </location>
</feature>
<dbReference type="AlphaFoldDB" id="A0AAQ3JSP7"/>
<evidence type="ECO:0000313" key="10">
    <source>
        <dbReference type="Proteomes" id="UP001327560"/>
    </source>
</evidence>
<dbReference type="GO" id="GO:0005576">
    <property type="term" value="C:extracellular region"/>
    <property type="evidence" value="ECO:0007669"/>
    <property type="project" value="InterPro"/>
</dbReference>
<evidence type="ECO:0000256" key="1">
    <source>
        <dbReference type="ARBA" id="ARBA00005392"/>
    </source>
</evidence>
<dbReference type="InterPro" id="IPR036749">
    <property type="entry name" value="Expansin_CBD_sf"/>
</dbReference>
<dbReference type="SMART" id="SM00837">
    <property type="entry name" value="DPBB_1"/>
    <property type="match status" value="1"/>
</dbReference>
<keyword evidence="4 6" id="KW-0732">Signal</keyword>
<sequence length="277" mass="30487">MDSPLCCSRLLFSFLFLFLSFLNYYHSNPQILAAAVGVISQENGYGEWRSATATFTRGTATATVRGGACGFGDLRKSGYGMNSAAVSSALFARGGACGGCFELRCVDHILWCLNGSPSVVVTATDFCAPNYGLPGDDGGWCNYPREHFEMSEAAFVQIARRKADVVPVQYRRVQCERIGGMRFTITGKSFFHQVLISNVGSDGEIAAVKVKGSRTGWIPMGRNWGQNWQCEADLRDQPLSFEITSSRGRTITSYNVAPSSWQFGQTFEGKQFQQYRD</sequence>
<keyword evidence="3 6" id="KW-0964">Secreted</keyword>
<comment type="subcellular location">
    <subcellularLocation>
        <location evidence="6">Secreted</location>
        <location evidence="6">Cell wall</location>
    </subcellularLocation>
    <subcellularLocation>
        <location evidence="6">Membrane</location>
        <topology evidence="6">Peripheral membrane protein</topology>
    </subcellularLocation>
</comment>
<feature type="signal peptide" evidence="6">
    <location>
        <begin position="1"/>
        <end position="27"/>
    </location>
</feature>
<dbReference type="InterPro" id="IPR007117">
    <property type="entry name" value="Expansin_CBD"/>
</dbReference>
<comment type="function">
    <text evidence="6">Causes loosening and extension of plant cell walls by disrupting non-covalent bonding between cellulose microfibrils and matrix glucans. No enzymatic activity has been found.</text>
</comment>
<evidence type="ECO:0000259" key="8">
    <source>
        <dbReference type="PROSITE" id="PS50843"/>
    </source>
</evidence>
<evidence type="ECO:0000256" key="5">
    <source>
        <dbReference type="ARBA" id="ARBA00023136"/>
    </source>
</evidence>
<evidence type="ECO:0000259" key="7">
    <source>
        <dbReference type="PROSITE" id="PS50842"/>
    </source>
</evidence>
<dbReference type="InterPro" id="IPR007118">
    <property type="entry name" value="Expan_Lol_pI"/>
</dbReference>
<keyword evidence="5" id="KW-0472">Membrane</keyword>
<organism evidence="9 10">
    <name type="scientific">Canna indica</name>
    <name type="common">Indian-shot</name>
    <dbReference type="NCBI Taxonomy" id="4628"/>
    <lineage>
        <taxon>Eukaryota</taxon>
        <taxon>Viridiplantae</taxon>
        <taxon>Streptophyta</taxon>
        <taxon>Embryophyta</taxon>
        <taxon>Tracheophyta</taxon>
        <taxon>Spermatophyta</taxon>
        <taxon>Magnoliopsida</taxon>
        <taxon>Liliopsida</taxon>
        <taxon>Zingiberales</taxon>
        <taxon>Cannaceae</taxon>
        <taxon>Canna</taxon>
    </lineage>
</organism>
<dbReference type="InterPro" id="IPR002963">
    <property type="entry name" value="Expansin"/>
</dbReference>
<dbReference type="PRINTS" id="PR01225">
    <property type="entry name" value="EXPANSNFAMLY"/>
</dbReference>
<feature type="domain" description="Expansin-like EG45" evidence="7">
    <location>
        <begin position="66"/>
        <end position="180"/>
    </location>
</feature>
<evidence type="ECO:0000256" key="4">
    <source>
        <dbReference type="ARBA" id="ARBA00022729"/>
    </source>
</evidence>
<dbReference type="GO" id="GO:0009664">
    <property type="term" value="P:plant-type cell wall organization"/>
    <property type="evidence" value="ECO:0007669"/>
    <property type="project" value="InterPro"/>
</dbReference>
<dbReference type="GO" id="GO:0016020">
    <property type="term" value="C:membrane"/>
    <property type="evidence" value="ECO:0007669"/>
    <property type="project" value="UniProtKB-SubCell"/>
</dbReference>
<dbReference type="Proteomes" id="UP001327560">
    <property type="component" value="Chromosome 1"/>
</dbReference>
<keyword evidence="6" id="KW-0961">Cell wall biogenesis/degradation</keyword>
<dbReference type="PROSITE" id="PS50842">
    <property type="entry name" value="EXPANSIN_EG45"/>
    <property type="match status" value="1"/>
</dbReference>
<evidence type="ECO:0000256" key="2">
    <source>
        <dbReference type="ARBA" id="ARBA00022512"/>
    </source>
</evidence>
<dbReference type="CDD" id="cd22274">
    <property type="entry name" value="DPBB_EXPA_N"/>
    <property type="match status" value="1"/>
</dbReference>
<evidence type="ECO:0000313" key="9">
    <source>
        <dbReference type="EMBL" id="WOK95307.1"/>
    </source>
</evidence>
<gene>
    <name evidence="9" type="ORF">Cni_G04014</name>
</gene>
<keyword evidence="2 6" id="KW-0134">Cell wall</keyword>
<dbReference type="PRINTS" id="PR01226">
    <property type="entry name" value="EXPANSIN"/>
</dbReference>
<dbReference type="SUPFAM" id="SSF49590">
    <property type="entry name" value="PHL pollen allergen"/>
    <property type="match status" value="1"/>
</dbReference>
<proteinExistence type="inferred from homology"/>
<protein>
    <recommendedName>
        <fullName evidence="6">Expansin</fullName>
    </recommendedName>
</protein>
<dbReference type="PANTHER" id="PTHR31867">
    <property type="entry name" value="EXPANSIN-A15"/>
    <property type="match status" value="1"/>
</dbReference>
<dbReference type="InterPro" id="IPR007112">
    <property type="entry name" value="Expansin/allergen_DPBB_dom"/>
</dbReference>
<dbReference type="Gene3D" id="2.40.40.10">
    <property type="entry name" value="RlpA-like domain"/>
    <property type="match status" value="1"/>
</dbReference>